<dbReference type="EMBL" id="JAKKPZ010000336">
    <property type="protein sequence ID" value="KAI1696296.1"/>
    <property type="molecule type" value="Genomic_DNA"/>
</dbReference>
<gene>
    <name evidence="1" type="ORF">DdX_19119</name>
</gene>
<comment type="caution">
    <text evidence="1">The sequence shown here is derived from an EMBL/GenBank/DDBJ whole genome shotgun (WGS) entry which is preliminary data.</text>
</comment>
<evidence type="ECO:0000313" key="2">
    <source>
        <dbReference type="Proteomes" id="UP001201812"/>
    </source>
</evidence>
<dbReference type="Proteomes" id="UP001201812">
    <property type="component" value="Unassembled WGS sequence"/>
</dbReference>
<reference evidence="1" key="1">
    <citation type="submission" date="2022-01" db="EMBL/GenBank/DDBJ databases">
        <title>Genome Sequence Resource for Two Populations of Ditylenchus destructor, the Migratory Endoparasitic Phytonematode.</title>
        <authorList>
            <person name="Zhang H."/>
            <person name="Lin R."/>
            <person name="Xie B."/>
        </authorList>
    </citation>
    <scope>NUCLEOTIDE SEQUENCE</scope>
    <source>
        <strain evidence="1">BazhouSP</strain>
    </source>
</reference>
<accession>A0AAD4QXG5</accession>
<protein>
    <submittedName>
        <fullName evidence="1">Uncharacterized protein</fullName>
    </submittedName>
</protein>
<evidence type="ECO:0000313" key="1">
    <source>
        <dbReference type="EMBL" id="KAI1696296.1"/>
    </source>
</evidence>
<dbReference type="AlphaFoldDB" id="A0AAD4QXG5"/>
<organism evidence="1 2">
    <name type="scientific">Ditylenchus destructor</name>
    <dbReference type="NCBI Taxonomy" id="166010"/>
    <lineage>
        <taxon>Eukaryota</taxon>
        <taxon>Metazoa</taxon>
        <taxon>Ecdysozoa</taxon>
        <taxon>Nematoda</taxon>
        <taxon>Chromadorea</taxon>
        <taxon>Rhabditida</taxon>
        <taxon>Tylenchina</taxon>
        <taxon>Tylenchomorpha</taxon>
        <taxon>Sphaerularioidea</taxon>
        <taxon>Anguinidae</taxon>
        <taxon>Anguininae</taxon>
        <taxon>Ditylenchus</taxon>
    </lineage>
</organism>
<name>A0AAD4QXG5_9BILA</name>
<keyword evidence="2" id="KW-1185">Reference proteome</keyword>
<sequence length="240" mass="27152">MTNGSFEMTQNYGISTSAHGELIKIYPFLVIRNLRPCMNSADLVGNALALRLGPMHAMEKIKMTDILIVMDLGMFNYTDWKSGNGHHVSPSLAIGGNLSCSETFSDNKYQGILVLLRLGTRIMNEAISDQNGMFYMQVYDERYSDSVIFNTASDLNLYFEHNCRFNEEKVKTVFPLHINKESCVEEEKDIVNNGWNHNDEVVAVRPGRCEVTKNGRATIRKADFAACPTLWVDGLDLKYF</sequence>
<proteinExistence type="predicted"/>